<dbReference type="InterPro" id="IPR001128">
    <property type="entry name" value="Cyt_P450"/>
</dbReference>
<reference evidence="12" key="1">
    <citation type="submission" date="2021-10" db="EMBL/GenBank/DDBJ databases">
        <authorList>
            <person name="Piombo E."/>
        </authorList>
    </citation>
    <scope>NUCLEOTIDE SEQUENCE</scope>
</reference>
<dbReference type="Gene3D" id="3.40.50.150">
    <property type="entry name" value="Vaccinia Virus protein VP39"/>
    <property type="match status" value="1"/>
</dbReference>
<keyword evidence="5" id="KW-0949">S-adenosyl-L-methionine</keyword>
<keyword evidence="6 9" id="KW-0479">Metal-binding</keyword>
<dbReference type="InterPro" id="IPR001077">
    <property type="entry name" value="COMT_C"/>
</dbReference>
<keyword evidence="13" id="KW-1185">Reference proteome</keyword>
<keyword evidence="4" id="KW-0808">Transferase</keyword>
<dbReference type="InterPro" id="IPR017972">
    <property type="entry name" value="Cyt_P450_CS"/>
</dbReference>
<dbReference type="Pfam" id="PF00067">
    <property type="entry name" value="p450"/>
    <property type="match status" value="1"/>
</dbReference>
<dbReference type="InterPro" id="IPR016461">
    <property type="entry name" value="COMT-like"/>
</dbReference>
<dbReference type="PANTHER" id="PTHR43712:SF12">
    <property type="entry name" value="STERIGMATOCYSTIN 8-O-METHYLTRANSFERASE"/>
    <property type="match status" value="1"/>
</dbReference>
<protein>
    <recommendedName>
        <fullName evidence="11">O-methyltransferase C-terminal domain-containing protein</fullName>
    </recommendedName>
</protein>
<evidence type="ECO:0000313" key="13">
    <source>
        <dbReference type="Proteomes" id="UP000696573"/>
    </source>
</evidence>
<dbReference type="PRINTS" id="PR00465">
    <property type="entry name" value="EP450IV"/>
</dbReference>
<evidence type="ECO:0000256" key="8">
    <source>
        <dbReference type="ARBA" id="ARBA00023033"/>
    </source>
</evidence>
<comment type="cofactor">
    <cofactor evidence="1 9">
        <name>heme</name>
        <dbReference type="ChEBI" id="CHEBI:30413"/>
    </cofactor>
</comment>
<comment type="caution">
    <text evidence="12">The sequence shown here is derived from an EMBL/GenBank/DDBJ whole genome shotgun (WGS) entry which is preliminary data.</text>
</comment>
<evidence type="ECO:0000259" key="11">
    <source>
        <dbReference type="Pfam" id="PF00891"/>
    </source>
</evidence>
<keyword evidence="3" id="KW-0489">Methyltransferase</keyword>
<dbReference type="AlphaFoldDB" id="A0A9N9V6T4"/>
<dbReference type="SUPFAM" id="SSF53335">
    <property type="entry name" value="S-adenosyl-L-methionine-dependent methyltransferases"/>
    <property type="match status" value="1"/>
</dbReference>
<feature type="domain" description="O-methyltransferase C-terminal" evidence="11">
    <location>
        <begin position="10"/>
        <end position="170"/>
    </location>
</feature>
<evidence type="ECO:0000256" key="10">
    <source>
        <dbReference type="RuleBase" id="RU000461"/>
    </source>
</evidence>
<keyword evidence="9 10" id="KW-0349">Heme</keyword>
<keyword evidence="8 10" id="KW-0503">Monooxygenase</keyword>
<dbReference type="InterPro" id="IPR029063">
    <property type="entry name" value="SAM-dependent_MTases_sf"/>
</dbReference>
<dbReference type="Proteomes" id="UP000696573">
    <property type="component" value="Unassembled WGS sequence"/>
</dbReference>
<sequence>MEAYALANGGKSVFQVLGSDPEAAKRFAGGAKALDHVPGCGDAFVATFYNWASLGDVRIVNVGGQRGSVAIDLANKFENLKLLVQDSAAVIDGADAAVPESLKERAKFMPHELFETQTEQADVYFFRMILRSWTDQKAIKILQAQIPALRPGAKILIQDAVLPALGSDSPLWRERLLSSTSTATTEHLDEWKALLTAADQRFVLHRVIESNESNLSILEVHWDAWELSWCELEQQSYLNAVIYEGLRLSYGMSSRLTLVPRNENLYYQNGGYQYVVPRGTAIGMSASIAHHDENVFPNSYEFVPERWIDDRGQKNKALEKYMTCFGRGTRQCLGMNLAFCELYLIVAAMVLRSISCMEIYDSKWDDIAYDYDMLTPQPKKGARALRVKITLIDVNAKAMKE</sequence>
<dbReference type="GO" id="GO:0016705">
    <property type="term" value="F:oxidoreductase activity, acting on paired donors, with incorporation or reduction of molecular oxygen"/>
    <property type="evidence" value="ECO:0007669"/>
    <property type="project" value="InterPro"/>
</dbReference>
<proteinExistence type="inferred from homology"/>
<evidence type="ECO:0000256" key="9">
    <source>
        <dbReference type="PIRSR" id="PIRSR602403-1"/>
    </source>
</evidence>
<evidence type="ECO:0000256" key="4">
    <source>
        <dbReference type="ARBA" id="ARBA00022679"/>
    </source>
</evidence>
<dbReference type="SUPFAM" id="SSF48264">
    <property type="entry name" value="Cytochrome P450"/>
    <property type="match status" value="1"/>
</dbReference>
<evidence type="ECO:0000256" key="6">
    <source>
        <dbReference type="ARBA" id="ARBA00022723"/>
    </source>
</evidence>
<dbReference type="EMBL" id="CABFNQ020000586">
    <property type="protein sequence ID" value="CAH0019606.1"/>
    <property type="molecule type" value="Genomic_DNA"/>
</dbReference>
<dbReference type="GO" id="GO:0008171">
    <property type="term" value="F:O-methyltransferase activity"/>
    <property type="evidence" value="ECO:0007669"/>
    <property type="project" value="InterPro"/>
</dbReference>
<dbReference type="GO" id="GO:0032259">
    <property type="term" value="P:methylation"/>
    <property type="evidence" value="ECO:0007669"/>
    <property type="project" value="UniProtKB-KW"/>
</dbReference>
<dbReference type="PANTHER" id="PTHR43712">
    <property type="entry name" value="PUTATIVE (AFU_ORTHOLOGUE AFUA_4G14580)-RELATED"/>
    <property type="match status" value="1"/>
</dbReference>
<dbReference type="GO" id="GO:0020037">
    <property type="term" value="F:heme binding"/>
    <property type="evidence" value="ECO:0007669"/>
    <property type="project" value="InterPro"/>
</dbReference>
<dbReference type="PROSITE" id="PS51683">
    <property type="entry name" value="SAM_OMT_II"/>
    <property type="match status" value="1"/>
</dbReference>
<dbReference type="GO" id="GO:0004497">
    <property type="term" value="F:monooxygenase activity"/>
    <property type="evidence" value="ECO:0007669"/>
    <property type="project" value="UniProtKB-KW"/>
</dbReference>
<dbReference type="Gene3D" id="1.10.630.10">
    <property type="entry name" value="Cytochrome P450"/>
    <property type="match status" value="1"/>
</dbReference>
<keyword evidence="7 9" id="KW-0408">Iron</keyword>
<dbReference type="Pfam" id="PF00891">
    <property type="entry name" value="Methyltransf_2"/>
    <property type="match status" value="1"/>
</dbReference>
<organism evidence="12 13">
    <name type="scientific">Clonostachys rhizophaga</name>
    <dbReference type="NCBI Taxonomy" id="160324"/>
    <lineage>
        <taxon>Eukaryota</taxon>
        <taxon>Fungi</taxon>
        <taxon>Dikarya</taxon>
        <taxon>Ascomycota</taxon>
        <taxon>Pezizomycotina</taxon>
        <taxon>Sordariomycetes</taxon>
        <taxon>Hypocreomycetidae</taxon>
        <taxon>Hypocreales</taxon>
        <taxon>Bionectriaceae</taxon>
        <taxon>Clonostachys</taxon>
    </lineage>
</organism>
<evidence type="ECO:0000256" key="3">
    <source>
        <dbReference type="ARBA" id="ARBA00022603"/>
    </source>
</evidence>
<comment type="similarity">
    <text evidence="2 10">Belongs to the cytochrome P450 family.</text>
</comment>
<dbReference type="InterPro" id="IPR002403">
    <property type="entry name" value="Cyt_P450_E_grp-IV"/>
</dbReference>
<name>A0A9N9V6T4_9HYPO</name>
<dbReference type="PROSITE" id="PS00086">
    <property type="entry name" value="CYTOCHROME_P450"/>
    <property type="match status" value="1"/>
</dbReference>
<evidence type="ECO:0000256" key="2">
    <source>
        <dbReference type="ARBA" id="ARBA00010617"/>
    </source>
</evidence>
<dbReference type="OrthoDB" id="1606438at2759"/>
<evidence type="ECO:0000313" key="12">
    <source>
        <dbReference type="EMBL" id="CAH0019606.1"/>
    </source>
</evidence>
<gene>
    <name evidence="12" type="ORF">CRHIZ90672A_00017583</name>
</gene>
<accession>A0A9N9V6T4</accession>
<evidence type="ECO:0000256" key="5">
    <source>
        <dbReference type="ARBA" id="ARBA00022691"/>
    </source>
</evidence>
<evidence type="ECO:0000256" key="1">
    <source>
        <dbReference type="ARBA" id="ARBA00001971"/>
    </source>
</evidence>
<keyword evidence="10" id="KW-0560">Oxidoreductase</keyword>
<evidence type="ECO:0000256" key="7">
    <source>
        <dbReference type="ARBA" id="ARBA00023004"/>
    </source>
</evidence>
<feature type="binding site" description="axial binding residue" evidence="9">
    <location>
        <position position="332"/>
    </location>
    <ligand>
        <name>heme</name>
        <dbReference type="ChEBI" id="CHEBI:30413"/>
    </ligand>
    <ligandPart>
        <name>Fe</name>
        <dbReference type="ChEBI" id="CHEBI:18248"/>
    </ligandPart>
</feature>
<dbReference type="GO" id="GO:0005506">
    <property type="term" value="F:iron ion binding"/>
    <property type="evidence" value="ECO:0007669"/>
    <property type="project" value="InterPro"/>
</dbReference>
<dbReference type="InterPro" id="IPR036396">
    <property type="entry name" value="Cyt_P450_sf"/>
</dbReference>